<dbReference type="Gene3D" id="1.20.1060.10">
    <property type="entry name" value="Taq DNA Polymerase, Chain T, domain 4"/>
    <property type="match status" value="1"/>
</dbReference>
<evidence type="ECO:0000259" key="18">
    <source>
        <dbReference type="SMART" id="SM00475"/>
    </source>
</evidence>
<dbReference type="GO" id="GO:0006261">
    <property type="term" value="P:DNA-templated DNA replication"/>
    <property type="evidence" value="ECO:0007669"/>
    <property type="project" value="UniProtKB-UniRule"/>
</dbReference>
<sequence length="885" mass="100170">MKTLTIIDTFGFFFRNYYALPQLRNAQGFPTGLLTGFANFIYAIKNEHDTDYMLFALDSKGKNFRHDLDPSYKANRPEAPEDLKKQLPVAISWIEKMGFKCYQEEGFEADDIIASAVRFAKAHDIKVRIVTHDKDLYQLIDDGRVVIYDPMKKLEIDSEKCFEKFGVYPNKINEYLSLVGDVADNIPGVKGIGPKGAKKLLDDFETVENIYENLEKVANPRVKSMLEEGKEKAFLSKQLVRLDNSLRIDDTFESFYFPCENPLLNIADELEKYELRQMLARVKNGALHVKPKAETSMGFKAVLLDTAPALLGVIEKIEQGSIVAFDTETNALDAYNAKIVGFSFAFNEKEAYYVPIAHHYLGVGEQVSLADAKKALEMLLSHKIVGQNLKFDLAVIENNFGVSNVSLYGDTMLLAWLLNPESNVGLDTLAKRFFNYEMVKFKDVVAKGENFSHVEIEKACEYASEDAWMTLKLYHKLHEMLEPRLFEIAKEVEFPFIHTLMKMEKEGIQIDGAYFETLLKRTDGAIESLKTEIFALSEAHFNLNSTQQLGNVLFEQLGLPTIKKTKTGYSTDENVLQELLDKHPVIAKILEYRELYKLRSTYIEPLLKLSKESPKSRVHTSFIQTGTATGRLSSKDPNLQNIPVKTALGREVRGGFVAKEGYTLIGIDYSQIELRLLAHFSGDEAMVNAFREGKDIHQETALKLFGEAAAKQKRGIAKSINFGLLYGMGPKRLSETLGISTKEAKSYIESYFATFPTIKKYLTSIEEEAKKEGWVQTLLGRKRFFDFEHANAMQYAGYLREAVNTVFQGSAADLIKLCMNKIVNTLVNDEAKLLLQIHDELIFEVKAEHAEAFALEAKKIMEGIYTLRVPLHVSIAIGKNWGELK</sequence>
<dbReference type="CDD" id="cd09859">
    <property type="entry name" value="PIN_53EXO"/>
    <property type="match status" value="1"/>
</dbReference>
<dbReference type="InterPro" id="IPR012337">
    <property type="entry name" value="RNaseH-like_sf"/>
</dbReference>
<dbReference type="InterPro" id="IPR020045">
    <property type="entry name" value="DNA_polI_H3TH"/>
</dbReference>
<dbReference type="GO" id="GO:0003887">
    <property type="term" value="F:DNA-directed DNA polymerase activity"/>
    <property type="evidence" value="ECO:0007669"/>
    <property type="project" value="UniProtKB-UniRule"/>
</dbReference>
<evidence type="ECO:0000256" key="2">
    <source>
        <dbReference type="ARBA" id="ARBA00012417"/>
    </source>
</evidence>
<dbReference type="InterPro" id="IPR036279">
    <property type="entry name" value="5-3_exonuclease_C_sf"/>
</dbReference>
<evidence type="ECO:0000256" key="6">
    <source>
        <dbReference type="ARBA" id="ARBA00022705"/>
    </source>
</evidence>
<dbReference type="PRINTS" id="PR00868">
    <property type="entry name" value="DNAPOLI"/>
</dbReference>
<feature type="domain" description="DNA-directed DNA polymerase family A palm" evidence="19">
    <location>
        <begin position="649"/>
        <end position="849"/>
    </location>
</feature>
<dbReference type="FunFam" id="1.10.150.20:FF:000003">
    <property type="entry name" value="DNA polymerase I"/>
    <property type="match status" value="1"/>
</dbReference>
<feature type="domain" description="5'-3' exonuclease" evidence="18">
    <location>
        <begin position="1"/>
        <end position="258"/>
    </location>
</feature>
<evidence type="ECO:0000256" key="8">
    <source>
        <dbReference type="ARBA" id="ARBA00022763"/>
    </source>
</evidence>
<dbReference type="InterPro" id="IPR002298">
    <property type="entry name" value="DNA_polymerase_A"/>
</dbReference>
<protein>
    <recommendedName>
        <fullName evidence="3 15">DNA polymerase I</fullName>
        <ecNumber evidence="2 15">2.7.7.7</ecNumber>
    </recommendedName>
</protein>
<evidence type="ECO:0000256" key="5">
    <source>
        <dbReference type="ARBA" id="ARBA00022695"/>
    </source>
</evidence>
<dbReference type="EMBL" id="CP003333">
    <property type="protein sequence ID" value="AFL67928.1"/>
    <property type="molecule type" value="Genomic_DNA"/>
</dbReference>
<dbReference type="eggNOG" id="COG0749">
    <property type="taxonomic scope" value="Bacteria"/>
</dbReference>
<dbReference type="SMART" id="SM00482">
    <property type="entry name" value="POLAc"/>
    <property type="match status" value="1"/>
</dbReference>
<dbReference type="Proteomes" id="UP000006176">
    <property type="component" value="Chromosome"/>
</dbReference>
<evidence type="ECO:0000256" key="13">
    <source>
        <dbReference type="ARBA" id="ARBA00023204"/>
    </source>
</evidence>
<evidence type="ECO:0000256" key="16">
    <source>
        <dbReference type="RuleBase" id="RU004460"/>
    </source>
</evidence>
<dbReference type="SMART" id="SM00279">
    <property type="entry name" value="HhH2"/>
    <property type="match status" value="1"/>
</dbReference>
<dbReference type="InterPro" id="IPR002562">
    <property type="entry name" value="3'-5'_exonuclease_dom"/>
</dbReference>
<dbReference type="KEGG" id="sba:Sulba_0620"/>
<dbReference type="FunFam" id="1.20.1060.10:FF:000001">
    <property type="entry name" value="DNA polymerase I"/>
    <property type="match status" value="1"/>
</dbReference>
<keyword evidence="8 16" id="KW-0227">DNA damage</keyword>
<dbReference type="eggNOG" id="COG0258">
    <property type="taxonomic scope" value="Bacteria"/>
</dbReference>
<keyword evidence="10 16" id="KW-0269">Exonuclease</keyword>
<evidence type="ECO:0000256" key="9">
    <source>
        <dbReference type="ARBA" id="ARBA00022801"/>
    </source>
</evidence>
<evidence type="ECO:0000313" key="21">
    <source>
        <dbReference type="Proteomes" id="UP000006176"/>
    </source>
</evidence>
<dbReference type="NCBIfam" id="NF004397">
    <property type="entry name" value="PRK05755.1"/>
    <property type="match status" value="1"/>
</dbReference>
<dbReference type="SUPFAM" id="SSF56672">
    <property type="entry name" value="DNA/RNA polymerases"/>
    <property type="match status" value="1"/>
</dbReference>
<evidence type="ECO:0000313" key="20">
    <source>
        <dbReference type="EMBL" id="AFL67928.1"/>
    </source>
</evidence>
<comment type="catalytic activity">
    <reaction evidence="14 16">
        <text>DNA(n) + a 2'-deoxyribonucleoside 5'-triphosphate = DNA(n+1) + diphosphate</text>
        <dbReference type="Rhea" id="RHEA:22508"/>
        <dbReference type="Rhea" id="RHEA-COMP:17339"/>
        <dbReference type="Rhea" id="RHEA-COMP:17340"/>
        <dbReference type="ChEBI" id="CHEBI:33019"/>
        <dbReference type="ChEBI" id="CHEBI:61560"/>
        <dbReference type="ChEBI" id="CHEBI:173112"/>
        <dbReference type="EC" id="2.7.7.7"/>
    </reaction>
</comment>
<dbReference type="GO" id="GO:0006302">
    <property type="term" value="P:double-strand break repair"/>
    <property type="evidence" value="ECO:0007669"/>
    <property type="project" value="TreeGrafter"/>
</dbReference>
<evidence type="ECO:0000256" key="10">
    <source>
        <dbReference type="ARBA" id="ARBA00022839"/>
    </source>
</evidence>
<accession>I3XVF4</accession>
<name>I3XVF4_SULBS</name>
<dbReference type="OrthoDB" id="9806424at2"/>
<keyword evidence="5 16" id="KW-0548">Nucleotidyltransferase</keyword>
<dbReference type="Pfam" id="PF01367">
    <property type="entry name" value="5_3_exonuc"/>
    <property type="match status" value="1"/>
</dbReference>
<dbReference type="SUPFAM" id="SSF53098">
    <property type="entry name" value="Ribonuclease H-like"/>
    <property type="match status" value="1"/>
</dbReference>
<dbReference type="PANTHER" id="PTHR10133:SF27">
    <property type="entry name" value="DNA POLYMERASE NU"/>
    <property type="match status" value="1"/>
</dbReference>
<dbReference type="InterPro" id="IPR002421">
    <property type="entry name" value="5-3_exonuclease"/>
</dbReference>
<dbReference type="Gene3D" id="3.30.420.10">
    <property type="entry name" value="Ribonuclease H-like superfamily/Ribonuclease H"/>
    <property type="match status" value="1"/>
</dbReference>
<evidence type="ECO:0000256" key="12">
    <source>
        <dbReference type="ARBA" id="ARBA00023125"/>
    </source>
</evidence>
<dbReference type="AlphaFoldDB" id="I3XVF4"/>
<dbReference type="CDD" id="cd08637">
    <property type="entry name" value="DNA_pol_A_pol_I_C"/>
    <property type="match status" value="1"/>
</dbReference>
<evidence type="ECO:0000256" key="4">
    <source>
        <dbReference type="ARBA" id="ARBA00022679"/>
    </source>
</evidence>
<keyword evidence="4 16" id="KW-0808">Transferase</keyword>
<evidence type="ECO:0000256" key="1">
    <source>
        <dbReference type="ARBA" id="ARBA00007705"/>
    </source>
</evidence>
<dbReference type="SUPFAM" id="SSF47807">
    <property type="entry name" value="5' to 3' exonuclease, C-terminal subdomain"/>
    <property type="match status" value="1"/>
</dbReference>
<evidence type="ECO:0000259" key="19">
    <source>
        <dbReference type="SMART" id="SM00482"/>
    </source>
</evidence>
<dbReference type="InterPro" id="IPR036397">
    <property type="entry name" value="RNaseH_sf"/>
</dbReference>
<dbReference type="PANTHER" id="PTHR10133">
    <property type="entry name" value="DNA POLYMERASE I"/>
    <property type="match status" value="1"/>
</dbReference>
<comment type="function">
    <text evidence="16">In addition to polymerase activity, this DNA polymerase exhibits 3'-5' and 5'-3' exonuclease activity.</text>
</comment>
<dbReference type="PROSITE" id="PS00447">
    <property type="entry name" value="DNA_POLYMERASE_A"/>
    <property type="match status" value="1"/>
</dbReference>
<dbReference type="InterPro" id="IPR008918">
    <property type="entry name" value="HhH2"/>
</dbReference>
<dbReference type="InterPro" id="IPR018320">
    <property type="entry name" value="DNA_polymerase_1"/>
</dbReference>
<dbReference type="Gene3D" id="3.30.70.370">
    <property type="match status" value="1"/>
</dbReference>
<dbReference type="Pfam" id="PF02739">
    <property type="entry name" value="5_3_exonuc_N"/>
    <property type="match status" value="1"/>
</dbReference>
<keyword evidence="12 16" id="KW-0238">DNA-binding</keyword>
<reference evidence="20 21" key="1">
    <citation type="submission" date="2012-06" db="EMBL/GenBank/DDBJ databases">
        <title>Complete sequence of Sulfurospirillum barnesii SES-3.</title>
        <authorList>
            <consortium name="US DOE Joint Genome Institute"/>
            <person name="Lucas S."/>
            <person name="Han J."/>
            <person name="Lapidus A."/>
            <person name="Cheng J.-F."/>
            <person name="Goodwin L."/>
            <person name="Pitluck S."/>
            <person name="Peters L."/>
            <person name="Ovchinnikova G."/>
            <person name="Lu M."/>
            <person name="Detter J.C."/>
            <person name="Han C."/>
            <person name="Tapia R."/>
            <person name="Land M."/>
            <person name="Hauser L."/>
            <person name="Kyrpides N."/>
            <person name="Ivanova N."/>
            <person name="Pagani I."/>
            <person name="Stolz J."/>
            <person name="Arkin A."/>
            <person name="Dehal P."/>
            <person name="Oremland R."/>
            <person name="Saltikov C."/>
            <person name="Basu P."/>
            <person name="Hollibaugh J."/>
            <person name="Newman D."/>
            <person name="Stolyar S."/>
            <person name="Hazen T."/>
            <person name="Woyke T."/>
        </authorList>
    </citation>
    <scope>NUCLEOTIDE SEQUENCE [LARGE SCALE GENOMIC DNA]</scope>
    <source>
        <strain evidence="21">ATCC 700032 / DSM 10660 / SES-3</strain>
    </source>
</reference>
<dbReference type="Pfam" id="PF00476">
    <property type="entry name" value="DNA_pol_A"/>
    <property type="match status" value="1"/>
</dbReference>
<gene>
    <name evidence="16" type="primary">polA</name>
    <name evidence="20" type="ordered locus">Sulba_0620</name>
</gene>
<dbReference type="EC" id="2.7.7.7" evidence="2 15"/>
<dbReference type="PATRIC" id="fig|760154.4.peg.617"/>
<proteinExistence type="inferred from homology"/>
<dbReference type="SMART" id="SM00474">
    <property type="entry name" value="35EXOc"/>
    <property type="match status" value="1"/>
</dbReference>
<evidence type="ECO:0000256" key="14">
    <source>
        <dbReference type="ARBA" id="ARBA00049244"/>
    </source>
</evidence>
<dbReference type="GO" id="GO:0003677">
    <property type="term" value="F:DNA binding"/>
    <property type="evidence" value="ECO:0007669"/>
    <property type="project" value="UniProtKB-UniRule"/>
</dbReference>
<comment type="similarity">
    <text evidence="1 16">Belongs to the DNA polymerase type-A family.</text>
</comment>
<dbReference type="Pfam" id="PF01612">
    <property type="entry name" value="DNA_pol_A_exo1"/>
    <property type="match status" value="1"/>
</dbReference>
<dbReference type="CDD" id="cd06139">
    <property type="entry name" value="DNA_polA_I_Ecoli_like_exo"/>
    <property type="match status" value="1"/>
</dbReference>
<keyword evidence="9 16" id="KW-0378">Hydrolase</keyword>
<dbReference type="Gene3D" id="3.40.50.1010">
    <property type="entry name" value="5'-nuclease"/>
    <property type="match status" value="1"/>
</dbReference>
<dbReference type="SUPFAM" id="SSF88723">
    <property type="entry name" value="PIN domain-like"/>
    <property type="match status" value="1"/>
</dbReference>
<keyword evidence="7" id="KW-0540">Nuclease</keyword>
<dbReference type="SMART" id="SM00475">
    <property type="entry name" value="53EXOc"/>
    <property type="match status" value="1"/>
</dbReference>
<evidence type="ECO:0000256" key="15">
    <source>
        <dbReference type="NCBIfam" id="TIGR00593"/>
    </source>
</evidence>
<keyword evidence="6 16" id="KW-0235">DNA replication</keyword>
<evidence type="ECO:0000256" key="11">
    <source>
        <dbReference type="ARBA" id="ARBA00022932"/>
    </source>
</evidence>
<dbReference type="RefSeq" id="WP_014768808.1">
    <property type="nucleotide sequence ID" value="NC_018002.1"/>
</dbReference>
<keyword evidence="11 16" id="KW-0239">DNA-directed DNA polymerase</keyword>
<dbReference type="CDD" id="cd09898">
    <property type="entry name" value="H3TH_53EXO"/>
    <property type="match status" value="1"/>
</dbReference>
<dbReference type="GO" id="GO:0008409">
    <property type="term" value="F:5'-3' exonuclease activity"/>
    <property type="evidence" value="ECO:0007669"/>
    <property type="project" value="UniProtKB-UniRule"/>
</dbReference>
<dbReference type="InterPro" id="IPR029060">
    <property type="entry name" value="PIN-like_dom_sf"/>
</dbReference>
<evidence type="ECO:0000259" key="17">
    <source>
        <dbReference type="SMART" id="SM00474"/>
    </source>
</evidence>
<evidence type="ECO:0000256" key="7">
    <source>
        <dbReference type="ARBA" id="ARBA00022722"/>
    </source>
</evidence>
<dbReference type="GO" id="GO:0008408">
    <property type="term" value="F:3'-5' exonuclease activity"/>
    <property type="evidence" value="ECO:0007669"/>
    <property type="project" value="UniProtKB-UniRule"/>
</dbReference>
<dbReference type="FunFam" id="1.10.150.20:FF:000002">
    <property type="entry name" value="DNA polymerase I"/>
    <property type="match status" value="1"/>
</dbReference>
<dbReference type="InterPro" id="IPR020046">
    <property type="entry name" value="5-3_exonucl_a-hlix_arch_N"/>
</dbReference>
<organism evidence="20 21">
    <name type="scientific">Sulfurospirillum barnesii (strain ATCC 700032 / DSM 10660 / SES-3)</name>
    <dbReference type="NCBI Taxonomy" id="760154"/>
    <lineage>
        <taxon>Bacteria</taxon>
        <taxon>Pseudomonadati</taxon>
        <taxon>Campylobacterota</taxon>
        <taxon>Epsilonproteobacteria</taxon>
        <taxon>Campylobacterales</taxon>
        <taxon>Sulfurospirillaceae</taxon>
        <taxon>Sulfurospirillum</taxon>
    </lineage>
</organism>
<evidence type="ECO:0000256" key="3">
    <source>
        <dbReference type="ARBA" id="ARBA00020311"/>
    </source>
</evidence>
<dbReference type="InterPro" id="IPR001098">
    <property type="entry name" value="DNA-dir_DNA_pol_A_palm_dom"/>
</dbReference>
<dbReference type="STRING" id="760154.Sulba_0620"/>
<dbReference type="InterPro" id="IPR043502">
    <property type="entry name" value="DNA/RNA_pol_sf"/>
</dbReference>
<keyword evidence="13 16" id="KW-0234">DNA repair</keyword>
<feature type="domain" description="3'-5' exonuclease" evidence="17">
    <location>
        <begin position="301"/>
        <end position="482"/>
    </location>
</feature>
<dbReference type="InterPro" id="IPR019760">
    <property type="entry name" value="DNA-dir_DNA_pol_A_CS"/>
</dbReference>
<dbReference type="Gene3D" id="1.10.150.20">
    <property type="entry name" value="5' to 3' exonuclease, C-terminal subdomain"/>
    <property type="match status" value="2"/>
</dbReference>
<keyword evidence="21" id="KW-1185">Reference proteome</keyword>
<dbReference type="NCBIfam" id="TIGR00593">
    <property type="entry name" value="pola"/>
    <property type="match status" value="1"/>
</dbReference>
<dbReference type="HOGENOM" id="CLU_004675_0_0_7"/>